<sequence>MMFHHHYIQLQQLKQFLLRQYSRRATWIAQSKALPTATDEPASLLRDDSQGEAFLTASGLEAGQDRENI</sequence>
<name>A0A699UAH8_TANCI</name>
<dbReference type="EMBL" id="BKCJ011295476">
    <property type="protein sequence ID" value="GFD16764.1"/>
    <property type="molecule type" value="Genomic_DNA"/>
</dbReference>
<feature type="non-terminal residue" evidence="1">
    <location>
        <position position="69"/>
    </location>
</feature>
<proteinExistence type="predicted"/>
<organism evidence="1">
    <name type="scientific">Tanacetum cinerariifolium</name>
    <name type="common">Dalmatian daisy</name>
    <name type="synonym">Chrysanthemum cinerariifolium</name>
    <dbReference type="NCBI Taxonomy" id="118510"/>
    <lineage>
        <taxon>Eukaryota</taxon>
        <taxon>Viridiplantae</taxon>
        <taxon>Streptophyta</taxon>
        <taxon>Embryophyta</taxon>
        <taxon>Tracheophyta</taxon>
        <taxon>Spermatophyta</taxon>
        <taxon>Magnoliopsida</taxon>
        <taxon>eudicotyledons</taxon>
        <taxon>Gunneridae</taxon>
        <taxon>Pentapetalae</taxon>
        <taxon>asterids</taxon>
        <taxon>campanulids</taxon>
        <taxon>Asterales</taxon>
        <taxon>Asteraceae</taxon>
        <taxon>Asteroideae</taxon>
        <taxon>Anthemideae</taxon>
        <taxon>Anthemidinae</taxon>
        <taxon>Tanacetum</taxon>
    </lineage>
</organism>
<evidence type="ECO:0000313" key="1">
    <source>
        <dbReference type="EMBL" id="GFD16764.1"/>
    </source>
</evidence>
<dbReference type="AlphaFoldDB" id="A0A699UAH8"/>
<comment type="caution">
    <text evidence="1">The sequence shown here is derived from an EMBL/GenBank/DDBJ whole genome shotgun (WGS) entry which is preliminary data.</text>
</comment>
<protein>
    <submittedName>
        <fullName evidence="1">Uncharacterized protein</fullName>
    </submittedName>
</protein>
<accession>A0A699UAH8</accession>
<reference evidence="1" key="1">
    <citation type="journal article" date="2019" name="Sci. Rep.">
        <title>Draft genome of Tanacetum cinerariifolium, the natural source of mosquito coil.</title>
        <authorList>
            <person name="Yamashiro T."/>
            <person name="Shiraishi A."/>
            <person name="Satake H."/>
            <person name="Nakayama K."/>
        </authorList>
    </citation>
    <scope>NUCLEOTIDE SEQUENCE</scope>
</reference>
<gene>
    <name evidence="1" type="ORF">Tci_888733</name>
</gene>